<dbReference type="InterPro" id="IPR027417">
    <property type="entry name" value="P-loop_NTPase"/>
</dbReference>
<reference evidence="13 14" key="1">
    <citation type="submission" date="2016-04" db="EMBL/GenBank/DDBJ databases">
        <title>Chloroflexus islandicus sp. nov., a thermophilic filamentous anoxygenic phototrophic bacterium from geyser Strokkur (Iceland).</title>
        <authorList>
            <person name="Gaisin V.A."/>
            <person name="Kalashnikov A.M."/>
            <person name="Sukhacheva M.V."/>
            <person name="Grouzdev D.S."/>
            <person name="Ivanov T.M."/>
            <person name="Kuznetsov B."/>
            <person name="Gorlenko V.M."/>
        </authorList>
    </citation>
    <scope>NUCLEOTIDE SEQUENCE [LARGE SCALE GENOMIC DNA]</scope>
    <source>
        <strain evidence="14">isl-2</strain>
    </source>
</reference>
<dbReference type="Gene3D" id="3.30.300.20">
    <property type="match status" value="1"/>
</dbReference>
<keyword evidence="3 9" id="KW-0690">Ribosome biogenesis</keyword>
<proteinExistence type="inferred from homology"/>
<dbReference type="InterPro" id="IPR015946">
    <property type="entry name" value="KH_dom-like_a/b"/>
</dbReference>
<keyword evidence="14" id="KW-1185">Reference proteome</keyword>
<dbReference type="HAMAP" id="MF_00195">
    <property type="entry name" value="GTPase_Der"/>
    <property type="match status" value="1"/>
</dbReference>
<feature type="binding site" evidence="9">
    <location>
        <begin position="126"/>
        <end position="129"/>
    </location>
    <ligand>
        <name>GTP</name>
        <dbReference type="ChEBI" id="CHEBI:37565"/>
        <label>1</label>
    </ligand>
</feature>
<gene>
    <name evidence="9" type="primary">der</name>
    <name evidence="13" type="ORF">A6A03_05795</name>
</gene>
<accession>A0A178LR56</accession>
<dbReference type="InterPro" id="IPR031166">
    <property type="entry name" value="G_ENGA"/>
</dbReference>
<evidence type="ECO:0000256" key="4">
    <source>
        <dbReference type="ARBA" id="ARBA00022737"/>
    </source>
</evidence>
<keyword evidence="6 9" id="KW-0342">GTP-binding</keyword>
<comment type="caution">
    <text evidence="13">The sequence shown here is derived from an EMBL/GenBank/DDBJ whole genome shotgun (WGS) entry which is preliminary data.</text>
</comment>
<dbReference type="PANTHER" id="PTHR43834:SF6">
    <property type="entry name" value="GTPASE DER"/>
    <property type="match status" value="1"/>
</dbReference>
<evidence type="ECO:0000256" key="10">
    <source>
        <dbReference type="PROSITE-ProRule" id="PRU01049"/>
    </source>
</evidence>
<dbReference type="InterPro" id="IPR016484">
    <property type="entry name" value="GTPase_Der"/>
</dbReference>
<evidence type="ECO:0000313" key="14">
    <source>
        <dbReference type="Proteomes" id="UP000078287"/>
    </source>
</evidence>
<feature type="binding site" evidence="9">
    <location>
        <begin position="10"/>
        <end position="17"/>
    </location>
    <ligand>
        <name>GTP</name>
        <dbReference type="ChEBI" id="CHEBI:37565"/>
        <label>1</label>
    </ligand>
</feature>
<name>A0A178LR56_9CHLR</name>
<evidence type="ECO:0000313" key="13">
    <source>
        <dbReference type="EMBL" id="OAN36265.1"/>
    </source>
</evidence>
<dbReference type="InterPro" id="IPR003593">
    <property type="entry name" value="AAA+_ATPase"/>
</dbReference>
<evidence type="ECO:0000256" key="3">
    <source>
        <dbReference type="ARBA" id="ARBA00022517"/>
    </source>
</evidence>
<feature type="domain" description="EngA-type G" evidence="12">
    <location>
        <begin position="4"/>
        <end position="174"/>
    </location>
</feature>
<dbReference type="STRING" id="1707952.A6A03_05795"/>
<feature type="binding site" evidence="9">
    <location>
        <begin position="189"/>
        <end position="196"/>
    </location>
    <ligand>
        <name>GTP</name>
        <dbReference type="ChEBI" id="CHEBI:37565"/>
        <label>2</label>
    </ligand>
</feature>
<feature type="binding site" evidence="9">
    <location>
        <begin position="301"/>
        <end position="304"/>
    </location>
    <ligand>
        <name>GTP</name>
        <dbReference type="ChEBI" id="CHEBI:37565"/>
        <label>2</label>
    </ligand>
</feature>
<dbReference type="AlphaFoldDB" id="A0A178LR56"/>
<evidence type="ECO:0000256" key="8">
    <source>
        <dbReference type="ARBA" id="ARBA00053470"/>
    </source>
</evidence>
<dbReference type="EMBL" id="LWQS01000125">
    <property type="protein sequence ID" value="OAN36265.1"/>
    <property type="molecule type" value="Genomic_DNA"/>
</dbReference>
<dbReference type="RefSeq" id="WP_066791538.1">
    <property type="nucleotide sequence ID" value="NZ_LWQS01000125.1"/>
</dbReference>
<keyword evidence="4 11" id="KW-0677">Repeat</keyword>
<evidence type="ECO:0000256" key="9">
    <source>
        <dbReference type="HAMAP-Rule" id="MF_00195"/>
    </source>
</evidence>
<dbReference type="CDD" id="cd01895">
    <property type="entry name" value="EngA2"/>
    <property type="match status" value="1"/>
</dbReference>
<evidence type="ECO:0000256" key="6">
    <source>
        <dbReference type="ARBA" id="ARBA00023134"/>
    </source>
</evidence>
<dbReference type="FunFam" id="3.40.50.300:FF:000057">
    <property type="entry name" value="GTPase Der"/>
    <property type="match status" value="1"/>
</dbReference>
<dbReference type="NCBIfam" id="TIGR00231">
    <property type="entry name" value="small_GTP"/>
    <property type="match status" value="2"/>
</dbReference>
<dbReference type="PANTHER" id="PTHR43834">
    <property type="entry name" value="GTPASE DER"/>
    <property type="match status" value="1"/>
</dbReference>
<keyword evidence="5 9" id="KW-0547">Nucleotide-binding</keyword>
<dbReference type="GO" id="GO:0042254">
    <property type="term" value="P:ribosome biogenesis"/>
    <property type="evidence" value="ECO:0007669"/>
    <property type="project" value="UniProtKB-KW"/>
</dbReference>
<evidence type="ECO:0000256" key="7">
    <source>
        <dbReference type="ARBA" id="ARBA00032345"/>
    </source>
</evidence>
<comment type="function">
    <text evidence="8 9 11">GTPase that plays an essential role in the late steps of ribosome biogenesis.</text>
</comment>
<dbReference type="Pfam" id="PF14714">
    <property type="entry name" value="KH_dom-like"/>
    <property type="match status" value="1"/>
</dbReference>
<dbReference type="CDD" id="cd01894">
    <property type="entry name" value="EngA1"/>
    <property type="match status" value="1"/>
</dbReference>
<evidence type="ECO:0000256" key="5">
    <source>
        <dbReference type="ARBA" id="ARBA00022741"/>
    </source>
</evidence>
<dbReference type="Proteomes" id="UP000078287">
    <property type="component" value="Unassembled WGS sequence"/>
</dbReference>
<feature type="domain" description="EngA-type G" evidence="12">
    <location>
        <begin position="183"/>
        <end position="358"/>
    </location>
</feature>
<sequence length="449" mass="50461">MTKPIVAIVGRPNVGKSTFFNRLIGERRAIIEDIPGTTRDRLYGDTFWNGREFTVVDTAGILFGDDDPTLPEAEINRRTRAQAEHAIAEADAIIFMVDGRDGLTAADAEVADILRTTAKPVVLAVNKCDSQERMLDAVEFYALNLGDPIPMSAFHGLGTGDVLDRLTEHFPPQTFDQAEERHLRVAIVGRPNVGKSSLLNRLLGQERSVVSPIPGTTRDPIDTTITYHGEPITLIDTAGIRRAGKIERGIEKYSVLRTLRAIERCDVALVLIDATEGITAQDTHIAGMVVEANKGIILVVNKWDAVVKDSHTYYEFEERVREAFKFVDYAPIVFVSALTGQRVSHLLDYAREVYAQRQKRVPTSELNTFLREAVLQQPPMAVKKGAHLRLYYAVQPQTEPPVFLFFANDGELVHWSYARYLENRLRERYGFQGTPIVIVFRSRERKEND</sequence>
<dbReference type="InterPro" id="IPR006073">
    <property type="entry name" value="GTP-bd"/>
</dbReference>
<dbReference type="PRINTS" id="PR00326">
    <property type="entry name" value="GTP1OBG"/>
</dbReference>
<dbReference type="SMART" id="SM00382">
    <property type="entry name" value="AAA"/>
    <property type="match status" value="2"/>
</dbReference>
<dbReference type="NCBIfam" id="TIGR03594">
    <property type="entry name" value="GTPase_EngA"/>
    <property type="match status" value="1"/>
</dbReference>
<dbReference type="InterPro" id="IPR032859">
    <property type="entry name" value="KH_dom-like"/>
</dbReference>
<feature type="binding site" evidence="9">
    <location>
        <begin position="57"/>
        <end position="61"/>
    </location>
    <ligand>
        <name>GTP</name>
        <dbReference type="ChEBI" id="CHEBI:37565"/>
        <label>1</label>
    </ligand>
</feature>
<feature type="binding site" evidence="9">
    <location>
        <begin position="236"/>
        <end position="240"/>
    </location>
    <ligand>
        <name>GTP</name>
        <dbReference type="ChEBI" id="CHEBI:37565"/>
        <label>2</label>
    </ligand>
</feature>
<organism evidence="13 14">
    <name type="scientific">Chloroflexus islandicus</name>
    <dbReference type="NCBI Taxonomy" id="1707952"/>
    <lineage>
        <taxon>Bacteria</taxon>
        <taxon>Bacillati</taxon>
        <taxon>Chloroflexota</taxon>
        <taxon>Chloroflexia</taxon>
        <taxon>Chloroflexales</taxon>
        <taxon>Chloroflexineae</taxon>
        <taxon>Chloroflexaceae</taxon>
        <taxon>Chloroflexus</taxon>
    </lineage>
</organism>
<dbReference type="Pfam" id="PF01926">
    <property type="entry name" value="MMR_HSR1"/>
    <property type="match status" value="2"/>
</dbReference>
<evidence type="ECO:0000256" key="1">
    <source>
        <dbReference type="ARBA" id="ARBA00008279"/>
    </source>
</evidence>
<comment type="similarity">
    <text evidence="1 9 10 11">Belongs to the TRAFAC class TrmE-Era-EngA-EngB-Septin-like GTPase superfamily. EngA (Der) GTPase family.</text>
</comment>
<dbReference type="PIRSF" id="PIRSF006485">
    <property type="entry name" value="GTP-binding_EngA"/>
    <property type="match status" value="1"/>
</dbReference>
<evidence type="ECO:0000256" key="11">
    <source>
        <dbReference type="RuleBase" id="RU004481"/>
    </source>
</evidence>
<dbReference type="FunFam" id="3.40.50.300:FF:000040">
    <property type="entry name" value="GTPase Der"/>
    <property type="match status" value="1"/>
</dbReference>
<comment type="subunit">
    <text evidence="9">Associates with the 50S ribosomal subunit.</text>
</comment>
<dbReference type="OrthoDB" id="9805918at2"/>
<dbReference type="Gene3D" id="3.40.50.300">
    <property type="entry name" value="P-loop containing nucleotide triphosphate hydrolases"/>
    <property type="match status" value="2"/>
</dbReference>
<dbReference type="SUPFAM" id="SSF52540">
    <property type="entry name" value="P-loop containing nucleoside triphosphate hydrolases"/>
    <property type="match status" value="2"/>
</dbReference>
<dbReference type="PROSITE" id="PS51712">
    <property type="entry name" value="G_ENGA"/>
    <property type="match status" value="2"/>
</dbReference>
<evidence type="ECO:0000256" key="2">
    <source>
        <dbReference type="ARBA" id="ARBA00020953"/>
    </source>
</evidence>
<dbReference type="GO" id="GO:0043022">
    <property type="term" value="F:ribosome binding"/>
    <property type="evidence" value="ECO:0007669"/>
    <property type="project" value="TreeGrafter"/>
</dbReference>
<evidence type="ECO:0000259" key="12">
    <source>
        <dbReference type="PROSITE" id="PS51712"/>
    </source>
</evidence>
<dbReference type="FunFam" id="3.30.300.20:FF:000004">
    <property type="entry name" value="GTPase Der"/>
    <property type="match status" value="1"/>
</dbReference>
<dbReference type="GO" id="GO:0005525">
    <property type="term" value="F:GTP binding"/>
    <property type="evidence" value="ECO:0007669"/>
    <property type="project" value="UniProtKB-UniRule"/>
</dbReference>
<protein>
    <recommendedName>
        <fullName evidence="2 9">GTPase Der</fullName>
    </recommendedName>
    <alternativeName>
        <fullName evidence="7 9">GTP-binding protein EngA</fullName>
    </alternativeName>
</protein>
<dbReference type="InterPro" id="IPR005225">
    <property type="entry name" value="Small_GTP-bd"/>
</dbReference>